<organism evidence="1 2">
    <name type="scientific">Linum trigynum</name>
    <dbReference type="NCBI Taxonomy" id="586398"/>
    <lineage>
        <taxon>Eukaryota</taxon>
        <taxon>Viridiplantae</taxon>
        <taxon>Streptophyta</taxon>
        <taxon>Embryophyta</taxon>
        <taxon>Tracheophyta</taxon>
        <taxon>Spermatophyta</taxon>
        <taxon>Magnoliopsida</taxon>
        <taxon>eudicotyledons</taxon>
        <taxon>Gunneridae</taxon>
        <taxon>Pentapetalae</taxon>
        <taxon>rosids</taxon>
        <taxon>fabids</taxon>
        <taxon>Malpighiales</taxon>
        <taxon>Linaceae</taxon>
        <taxon>Linum</taxon>
    </lineage>
</organism>
<protein>
    <submittedName>
        <fullName evidence="1">Uncharacterized protein</fullName>
    </submittedName>
</protein>
<dbReference type="Proteomes" id="UP001497516">
    <property type="component" value="Chromosome 5"/>
</dbReference>
<proteinExistence type="predicted"/>
<dbReference type="AlphaFoldDB" id="A0AAV2EWK1"/>
<dbReference type="EMBL" id="OZ034818">
    <property type="protein sequence ID" value="CAL1390274.1"/>
    <property type="molecule type" value="Genomic_DNA"/>
</dbReference>
<name>A0AAV2EWK1_9ROSI</name>
<accession>A0AAV2EWK1</accession>
<evidence type="ECO:0000313" key="2">
    <source>
        <dbReference type="Proteomes" id="UP001497516"/>
    </source>
</evidence>
<reference evidence="1 2" key="1">
    <citation type="submission" date="2024-04" db="EMBL/GenBank/DDBJ databases">
        <authorList>
            <person name="Fracassetti M."/>
        </authorList>
    </citation>
    <scope>NUCLEOTIDE SEQUENCE [LARGE SCALE GENOMIC DNA]</scope>
</reference>
<evidence type="ECO:0000313" key="1">
    <source>
        <dbReference type="EMBL" id="CAL1390274.1"/>
    </source>
</evidence>
<sequence length="104" mass="12174">MDEFLYKKASLISLTHVSVRPAKEEDLEGEFGKEARSGCPNLLAFDRSMRGVARRTMRLLVPDWRKKKRKKPRSQRLYCTKKVKEWVQLVNLESNKVGLKRGRV</sequence>
<keyword evidence="2" id="KW-1185">Reference proteome</keyword>
<gene>
    <name evidence="1" type="ORF">LTRI10_LOCUS31071</name>
</gene>